<evidence type="ECO:0000313" key="2">
    <source>
        <dbReference type="EMBL" id="MFN0297760.1"/>
    </source>
</evidence>
<protein>
    <submittedName>
        <fullName evidence="2">LexA family protein</fullName>
    </submittedName>
</protein>
<dbReference type="RefSeq" id="WP_409140320.1">
    <property type="nucleotide sequence ID" value="NZ_JBJXCW010000008.1"/>
</dbReference>
<dbReference type="Pfam" id="PF00717">
    <property type="entry name" value="Peptidase_S24"/>
    <property type="match status" value="1"/>
</dbReference>
<dbReference type="Gene3D" id="2.10.109.10">
    <property type="entry name" value="Umud Fragment, subunit A"/>
    <property type="match status" value="1"/>
</dbReference>
<dbReference type="InterPro" id="IPR015927">
    <property type="entry name" value="Peptidase_S24_S26A/B/C"/>
</dbReference>
<comment type="caution">
    <text evidence="2">The sequence shown here is derived from an EMBL/GenBank/DDBJ whole genome shotgun (WGS) entry which is preliminary data.</text>
</comment>
<gene>
    <name evidence="2" type="ORF">ACKVE0_09535</name>
</gene>
<organism evidence="2 3">
    <name type="scientific">Acinetobacter albensis</name>
    <dbReference type="NCBI Taxonomy" id="1673609"/>
    <lineage>
        <taxon>Bacteria</taxon>
        <taxon>Pseudomonadati</taxon>
        <taxon>Pseudomonadota</taxon>
        <taxon>Gammaproteobacteria</taxon>
        <taxon>Moraxellales</taxon>
        <taxon>Moraxellaceae</taxon>
        <taxon>Acinetobacter</taxon>
    </lineage>
</organism>
<proteinExistence type="predicted"/>
<sequence>MSESNLGGKRAGAGRKPNYNEATKVVRIPESRVIEIKDYLKTPKKGNEIDDIRQFNPVTKLEIPMVIERVQAGFPSPAQDYIDKKLDLNEFLIHNENATFIVRANSLSMLNAGIDINDALVVDRSLEAQHRDIVIACIDNEFTVKRLIVDVKGCWLKAENEGYDDIHPVDGQDFEIWGVVTNVIKKFR</sequence>
<dbReference type="Proteomes" id="UP001632339">
    <property type="component" value="Unassembled WGS sequence"/>
</dbReference>
<name>A0ABW9JTF1_9GAMM</name>
<dbReference type="PANTHER" id="PTHR33516">
    <property type="entry name" value="LEXA REPRESSOR"/>
    <property type="match status" value="1"/>
</dbReference>
<dbReference type="PANTHER" id="PTHR33516:SF2">
    <property type="entry name" value="LEXA REPRESSOR-RELATED"/>
    <property type="match status" value="1"/>
</dbReference>
<keyword evidence="3" id="KW-1185">Reference proteome</keyword>
<dbReference type="EMBL" id="JBJXCW010000008">
    <property type="protein sequence ID" value="MFN0297760.1"/>
    <property type="molecule type" value="Genomic_DNA"/>
</dbReference>
<dbReference type="SUPFAM" id="SSF51306">
    <property type="entry name" value="LexA/Signal peptidase"/>
    <property type="match status" value="1"/>
</dbReference>
<reference evidence="2 3" key="1">
    <citation type="submission" date="2024-12" db="EMBL/GenBank/DDBJ databases">
        <title>C001-4G Acinetobacter sp. assembled genome.</title>
        <authorList>
            <person name="D'Arcy K."/>
            <person name="Kingdon A.D.H."/>
            <person name="Breen A."/>
            <person name="Mckeown C."/>
            <person name="Allman E."/>
            <person name="Sharma P."/>
            <person name="Mcleman A."/>
            <person name="Roberts A.P."/>
        </authorList>
    </citation>
    <scope>NUCLEOTIDE SEQUENCE [LARGE SCALE GENOMIC DNA]</scope>
    <source>
        <strain evidence="2 3">C1-4G</strain>
    </source>
</reference>
<accession>A0ABW9JTF1</accession>
<evidence type="ECO:0000259" key="1">
    <source>
        <dbReference type="Pfam" id="PF00717"/>
    </source>
</evidence>
<feature type="domain" description="Peptidase S24/S26A/S26B/S26C" evidence="1">
    <location>
        <begin position="66"/>
        <end position="180"/>
    </location>
</feature>
<dbReference type="InterPro" id="IPR039418">
    <property type="entry name" value="LexA-like"/>
</dbReference>
<dbReference type="InterPro" id="IPR050077">
    <property type="entry name" value="LexA_repressor"/>
</dbReference>
<evidence type="ECO:0000313" key="3">
    <source>
        <dbReference type="Proteomes" id="UP001632339"/>
    </source>
</evidence>
<dbReference type="NCBIfam" id="NF007621">
    <property type="entry name" value="PRK10276.1"/>
    <property type="match status" value="1"/>
</dbReference>
<dbReference type="InterPro" id="IPR036286">
    <property type="entry name" value="LexA/Signal_pep-like_sf"/>
</dbReference>
<dbReference type="CDD" id="cd06529">
    <property type="entry name" value="S24_LexA-like"/>
    <property type="match status" value="1"/>
</dbReference>